<evidence type="ECO:0000313" key="3">
    <source>
        <dbReference type="Proteomes" id="UP000229559"/>
    </source>
</evidence>
<proteinExistence type="predicted"/>
<dbReference type="InterPro" id="IPR035990">
    <property type="entry name" value="TIM_sf"/>
</dbReference>
<dbReference type="SUPFAM" id="SSF51351">
    <property type="entry name" value="Triosephosphate isomerase (TIM)"/>
    <property type="match status" value="1"/>
</dbReference>
<dbReference type="UniPathway" id="UPA00109">
    <property type="reaction ID" value="UER00189"/>
</dbReference>
<comment type="caution">
    <text evidence="2">The sequence shown here is derived from an EMBL/GenBank/DDBJ whole genome shotgun (WGS) entry which is preliminary data.</text>
</comment>
<gene>
    <name evidence="2" type="ORF">COT04_02175</name>
</gene>
<name>A0A2M6YPI9_9BACT</name>
<dbReference type="GO" id="GO:0004807">
    <property type="term" value="F:triose-phosphate isomerase activity"/>
    <property type="evidence" value="ECO:0007669"/>
    <property type="project" value="InterPro"/>
</dbReference>
<dbReference type="InterPro" id="IPR000652">
    <property type="entry name" value="Triosephosphate_isomerase"/>
</dbReference>
<organism evidence="2 3">
    <name type="scientific">Candidatus Shapirobacteria bacterium CG07_land_8_20_14_0_80_39_12</name>
    <dbReference type="NCBI Taxonomy" id="1974480"/>
    <lineage>
        <taxon>Bacteria</taxon>
        <taxon>Candidatus Shapironibacteriota</taxon>
    </lineage>
</organism>
<sequence>MAIGRHYSGCFWSLCQDGRRKMIFVNFKTYQQGTGEAALILAKICQEVEKNSGVKIIPIVQAADIFRLVSQGLTVWAQHVDEVDFGPCTGQILAKGILAAGAKGTLLNHSEKKLPFEKIKNILLGLKGLQSLVCAESIKEGQQLAELKPDFLAYEPPELIGGEVSVSQAQPEIIREFVEKIKNMTILVGAGIHQQVDVKKALELGAKGVLVSSDIVLATNPQQELLDLVRGFK</sequence>
<dbReference type="PROSITE" id="PS51440">
    <property type="entry name" value="TIM_2"/>
    <property type="match status" value="1"/>
</dbReference>
<dbReference type="Proteomes" id="UP000229559">
    <property type="component" value="Unassembled WGS sequence"/>
</dbReference>
<dbReference type="InterPro" id="IPR013785">
    <property type="entry name" value="Aldolase_TIM"/>
</dbReference>
<dbReference type="Gene3D" id="3.20.20.70">
    <property type="entry name" value="Aldolase class I"/>
    <property type="match status" value="1"/>
</dbReference>
<dbReference type="GO" id="GO:0006094">
    <property type="term" value="P:gluconeogenesis"/>
    <property type="evidence" value="ECO:0007669"/>
    <property type="project" value="UniProtKB-UniPathway"/>
</dbReference>
<protein>
    <submittedName>
        <fullName evidence="2">Triose-phosphate isomerase</fullName>
    </submittedName>
</protein>
<keyword evidence="1 2" id="KW-0413">Isomerase</keyword>
<evidence type="ECO:0000256" key="1">
    <source>
        <dbReference type="ARBA" id="ARBA00023235"/>
    </source>
</evidence>
<accession>A0A2M6YPI9</accession>
<reference evidence="3" key="1">
    <citation type="submission" date="2017-09" db="EMBL/GenBank/DDBJ databases">
        <title>Depth-based differentiation of microbial function through sediment-hosted aquifers and enrichment of novel symbionts in the deep terrestrial subsurface.</title>
        <authorList>
            <person name="Probst A.J."/>
            <person name="Ladd B."/>
            <person name="Jarett J.K."/>
            <person name="Geller-Mcgrath D.E."/>
            <person name="Sieber C.M.K."/>
            <person name="Emerson J.B."/>
            <person name="Anantharaman K."/>
            <person name="Thomas B.C."/>
            <person name="Malmstrom R."/>
            <person name="Stieglmeier M."/>
            <person name="Klingl A."/>
            <person name="Woyke T."/>
            <person name="Ryan C.M."/>
            <person name="Banfield J.F."/>
        </authorList>
    </citation>
    <scope>NUCLEOTIDE SEQUENCE [LARGE SCALE GENOMIC DNA]</scope>
</reference>
<dbReference type="NCBIfam" id="NF003302">
    <property type="entry name" value="PRK04302.1"/>
    <property type="match status" value="1"/>
</dbReference>
<evidence type="ECO:0000313" key="2">
    <source>
        <dbReference type="EMBL" id="PIU33055.1"/>
    </source>
</evidence>
<dbReference type="Pfam" id="PF00121">
    <property type="entry name" value="TIM"/>
    <property type="match status" value="1"/>
</dbReference>
<dbReference type="GO" id="GO:0006096">
    <property type="term" value="P:glycolytic process"/>
    <property type="evidence" value="ECO:0007669"/>
    <property type="project" value="UniProtKB-UniPathway"/>
</dbReference>
<dbReference type="UniPathway" id="UPA00138"/>
<dbReference type="EMBL" id="PEXA01000059">
    <property type="protein sequence ID" value="PIU33055.1"/>
    <property type="molecule type" value="Genomic_DNA"/>
</dbReference>
<dbReference type="AlphaFoldDB" id="A0A2M6YPI9"/>